<evidence type="ECO:0000313" key="2">
    <source>
        <dbReference type="Proteomes" id="UP000440578"/>
    </source>
</evidence>
<gene>
    <name evidence="1" type="primary">Ttc5</name>
    <name evidence="1" type="ORF">FJT64_014258</name>
</gene>
<name>A0A6A4UXK7_AMPAM</name>
<accession>A0A6A4UXK7</accession>
<evidence type="ECO:0000313" key="1">
    <source>
        <dbReference type="EMBL" id="KAF0287336.1"/>
    </source>
</evidence>
<sequence length="274" mass="30673">MKTVEQSKTAEKSDRVRYLYLLGRARNVQPDHSSQAEELLSRATKLDHRHTAAWNELGACLWKREDAVAAGNCFTRALESGKNPVSLRQLSMVQRQTAPRDPLQRSKQVEESLLKAKEAVELDLQDGVSWQILGNAYLSAFFAIKPDPKLLKQCLVAYQRACLKYEEQYQAALESFDMAARLFPTWSPPAEREKALLQHLSRVAEMVAARGKQKHKRLLAFTQELTKPRLGMYAEECTVGGRKVKLKPGLVSELTPGTNTGRLLAGKVVCSVPA</sequence>
<dbReference type="OrthoDB" id="423589at2759"/>
<proteinExistence type="predicted"/>
<dbReference type="Gene3D" id="2.40.50.550">
    <property type="match status" value="1"/>
</dbReference>
<organism evidence="1 2">
    <name type="scientific">Amphibalanus amphitrite</name>
    <name type="common">Striped barnacle</name>
    <name type="synonym">Balanus amphitrite</name>
    <dbReference type="NCBI Taxonomy" id="1232801"/>
    <lineage>
        <taxon>Eukaryota</taxon>
        <taxon>Metazoa</taxon>
        <taxon>Ecdysozoa</taxon>
        <taxon>Arthropoda</taxon>
        <taxon>Crustacea</taxon>
        <taxon>Multicrustacea</taxon>
        <taxon>Cirripedia</taxon>
        <taxon>Thoracica</taxon>
        <taxon>Thoracicalcarea</taxon>
        <taxon>Balanomorpha</taxon>
        <taxon>Balanoidea</taxon>
        <taxon>Balanidae</taxon>
        <taxon>Amphibalaninae</taxon>
        <taxon>Amphibalanus</taxon>
    </lineage>
</organism>
<dbReference type="InterPro" id="IPR011990">
    <property type="entry name" value="TPR-like_helical_dom_sf"/>
</dbReference>
<protein>
    <submittedName>
        <fullName evidence="1">Tetratricopeptide repeat protein 5</fullName>
    </submittedName>
</protein>
<dbReference type="Gene3D" id="1.25.40.10">
    <property type="entry name" value="Tetratricopeptide repeat domain"/>
    <property type="match status" value="1"/>
</dbReference>
<dbReference type="SUPFAM" id="SSF48452">
    <property type="entry name" value="TPR-like"/>
    <property type="match status" value="1"/>
</dbReference>
<keyword evidence="2" id="KW-1185">Reference proteome</keyword>
<reference evidence="1 2" key="1">
    <citation type="submission" date="2019-07" db="EMBL/GenBank/DDBJ databases">
        <title>Draft genome assembly of a fouling barnacle, Amphibalanus amphitrite (Darwin, 1854): The first reference genome for Thecostraca.</title>
        <authorList>
            <person name="Kim W."/>
        </authorList>
    </citation>
    <scope>NUCLEOTIDE SEQUENCE [LARGE SCALE GENOMIC DNA]</scope>
    <source>
        <strain evidence="1">SNU_AA5</strain>
        <tissue evidence="1">Soma without cirri and trophi</tissue>
    </source>
</reference>
<dbReference type="InterPro" id="IPR038645">
    <property type="entry name" value="TTC5_OB_sf"/>
</dbReference>
<comment type="caution">
    <text evidence="1">The sequence shown here is derived from an EMBL/GenBank/DDBJ whole genome shotgun (WGS) entry which is preliminary data.</text>
</comment>
<dbReference type="EMBL" id="VIIS01002199">
    <property type="protein sequence ID" value="KAF0287336.1"/>
    <property type="molecule type" value="Genomic_DNA"/>
</dbReference>
<dbReference type="AlphaFoldDB" id="A0A6A4UXK7"/>
<dbReference type="Proteomes" id="UP000440578">
    <property type="component" value="Unassembled WGS sequence"/>
</dbReference>